<dbReference type="EMBL" id="MUNK01000062">
    <property type="protein sequence ID" value="OTA34249.1"/>
    <property type="molecule type" value="Genomic_DNA"/>
</dbReference>
<protein>
    <recommendedName>
        <fullName evidence="9">Xaa-Pro dipeptidyl-peptidase C-terminal domain-containing protein</fullName>
    </recommendedName>
</protein>
<keyword evidence="5" id="KW-0378">Hydrolase</keyword>
<evidence type="ECO:0000259" key="9">
    <source>
        <dbReference type="SMART" id="SM00939"/>
    </source>
</evidence>
<feature type="transmembrane region" description="Helical" evidence="8">
    <location>
        <begin position="731"/>
        <end position="751"/>
    </location>
</feature>
<proteinExistence type="inferred from homology"/>
<feature type="transmembrane region" description="Helical" evidence="8">
    <location>
        <begin position="641"/>
        <end position="670"/>
    </location>
</feature>
<dbReference type="GO" id="GO:0008239">
    <property type="term" value="F:dipeptidyl-peptidase activity"/>
    <property type="evidence" value="ECO:0007669"/>
    <property type="project" value="InterPro"/>
</dbReference>
<dbReference type="PANTHER" id="PTHR48086:SF10">
    <property type="entry name" value="AGR155CP"/>
    <property type="match status" value="1"/>
</dbReference>
<evidence type="ECO:0000313" key="11">
    <source>
        <dbReference type="Proteomes" id="UP000194280"/>
    </source>
</evidence>
<comment type="caution">
    <text evidence="10">The sequence shown here is derived from an EMBL/GenBank/DDBJ whole genome shotgun (WGS) entry which is preliminary data.</text>
</comment>
<evidence type="ECO:0000256" key="5">
    <source>
        <dbReference type="ARBA" id="ARBA00022801"/>
    </source>
</evidence>
<dbReference type="Gene3D" id="2.60.120.260">
    <property type="entry name" value="Galactose-binding domain-like"/>
    <property type="match status" value="1"/>
</dbReference>
<dbReference type="InterPro" id="IPR038377">
    <property type="entry name" value="Na/Glc_symporter_sf"/>
</dbReference>
<keyword evidence="3" id="KW-0813">Transport</keyword>
<dbReference type="SUPFAM" id="SSF53474">
    <property type="entry name" value="alpha/beta-Hydrolases"/>
    <property type="match status" value="1"/>
</dbReference>
<dbReference type="STRING" id="1157616.A0A1Z5TDY8"/>
<evidence type="ECO:0000256" key="4">
    <source>
        <dbReference type="ARBA" id="ARBA00022692"/>
    </source>
</evidence>
<comment type="similarity">
    <text evidence="2">Belongs to the sodium:solute symporter (SSF) (TC 2.A.21) family.</text>
</comment>
<evidence type="ECO:0000256" key="6">
    <source>
        <dbReference type="ARBA" id="ARBA00022989"/>
    </source>
</evidence>
<dbReference type="InterPro" id="IPR001734">
    <property type="entry name" value="Na/solute_symporter"/>
</dbReference>
<dbReference type="Pfam" id="PF02129">
    <property type="entry name" value="Peptidase_S15"/>
    <property type="match status" value="1"/>
</dbReference>
<keyword evidence="4 8" id="KW-0812">Transmembrane</keyword>
<dbReference type="SUPFAM" id="SSF49785">
    <property type="entry name" value="Galactose-binding domain-like"/>
    <property type="match status" value="1"/>
</dbReference>
<keyword evidence="11" id="KW-1185">Reference proteome</keyword>
<evidence type="ECO:0000313" key="10">
    <source>
        <dbReference type="EMBL" id="OTA34249.1"/>
    </source>
</evidence>
<feature type="transmembrane region" description="Helical" evidence="8">
    <location>
        <begin position="757"/>
        <end position="778"/>
    </location>
</feature>
<dbReference type="InterPro" id="IPR050277">
    <property type="entry name" value="Sodium:Solute_Symporter"/>
</dbReference>
<feature type="transmembrane region" description="Helical" evidence="8">
    <location>
        <begin position="610"/>
        <end position="629"/>
    </location>
</feature>
<dbReference type="NCBIfam" id="TIGR00976">
    <property type="entry name" value="CocE_NonD"/>
    <property type="match status" value="1"/>
</dbReference>
<accession>A0A1Z5TDY8</accession>
<dbReference type="Gene3D" id="1.20.1730.10">
    <property type="entry name" value="Sodium/glucose cotransporter"/>
    <property type="match status" value="1"/>
</dbReference>
<feature type="transmembrane region" description="Helical" evidence="8">
    <location>
        <begin position="690"/>
        <end position="710"/>
    </location>
</feature>
<dbReference type="GO" id="GO:0015606">
    <property type="term" value="F:spermidine transmembrane transporter activity"/>
    <property type="evidence" value="ECO:0007669"/>
    <property type="project" value="TreeGrafter"/>
</dbReference>
<evidence type="ECO:0000256" key="7">
    <source>
        <dbReference type="ARBA" id="ARBA00023136"/>
    </source>
</evidence>
<dbReference type="GO" id="GO:0005886">
    <property type="term" value="C:plasma membrane"/>
    <property type="evidence" value="ECO:0007669"/>
    <property type="project" value="TreeGrafter"/>
</dbReference>
<comment type="subcellular location">
    <subcellularLocation>
        <location evidence="1">Membrane</location>
        <topology evidence="1">Multi-pass membrane protein</topology>
    </subcellularLocation>
</comment>
<gene>
    <name evidence="10" type="ORF">BTJ68_06706</name>
</gene>
<dbReference type="PANTHER" id="PTHR48086">
    <property type="entry name" value="SODIUM/PROLINE SYMPORTER-RELATED"/>
    <property type="match status" value="1"/>
</dbReference>
<dbReference type="SMART" id="SM00939">
    <property type="entry name" value="PepX_C"/>
    <property type="match status" value="1"/>
</dbReference>
<dbReference type="Gene3D" id="1.10.3020.20">
    <property type="match status" value="1"/>
</dbReference>
<keyword evidence="7 8" id="KW-0472">Membrane</keyword>
<feature type="transmembrane region" description="Helical" evidence="8">
    <location>
        <begin position="571"/>
        <end position="590"/>
    </location>
</feature>
<dbReference type="InParanoid" id="A0A1Z5TDY8"/>
<dbReference type="Pfam" id="PF08530">
    <property type="entry name" value="PepX_C"/>
    <property type="match status" value="1"/>
</dbReference>
<dbReference type="AlphaFoldDB" id="A0A1Z5TDY8"/>
<dbReference type="InterPro" id="IPR029058">
    <property type="entry name" value="AB_hydrolase_fold"/>
</dbReference>
<reference evidence="10 11" key="1">
    <citation type="submission" date="2017-01" db="EMBL/GenBank/DDBJ databases">
        <title>The recent genome duplication of the halophilic yeast Hortaea werneckii: insights from long-read sequencing.</title>
        <authorList>
            <person name="Sinha S."/>
            <person name="Flibotte S."/>
            <person name="Neira M."/>
            <person name="Lenassi M."/>
            <person name="Gostincar C."/>
            <person name="Stajich J.E."/>
            <person name="Nislow C.E."/>
        </authorList>
    </citation>
    <scope>NUCLEOTIDE SEQUENCE [LARGE SCALE GENOMIC DNA]</scope>
    <source>
        <strain evidence="10 11">EXF-2000</strain>
    </source>
</reference>
<feature type="transmembrane region" description="Helical" evidence="8">
    <location>
        <begin position="461"/>
        <end position="479"/>
    </location>
</feature>
<keyword evidence="6 8" id="KW-1133">Transmembrane helix</keyword>
<evidence type="ECO:0000256" key="8">
    <source>
        <dbReference type="SAM" id="Phobius"/>
    </source>
</evidence>
<feature type="domain" description="Xaa-Pro dipeptidyl-peptidase C-terminal" evidence="9">
    <location>
        <begin position="260"/>
        <end position="471"/>
    </location>
</feature>
<dbReference type="Gene3D" id="3.40.50.1820">
    <property type="entry name" value="alpha/beta hydrolase"/>
    <property type="match status" value="1"/>
</dbReference>
<dbReference type="VEuPathDB" id="FungiDB:BTJ68_06706"/>
<organism evidence="10 11">
    <name type="scientific">Hortaea werneckii EXF-2000</name>
    <dbReference type="NCBI Taxonomy" id="1157616"/>
    <lineage>
        <taxon>Eukaryota</taxon>
        <taxon>Fungi</taxon>
        <taxon>Dikarya</taxon>
        <taxon>Ascomycota</taxon>
        <taxon>Pezizomycotina</taxon>
        <taxon>Dothideomycetes</taxon>
        <taxon>Dothideomycetidae</taxon>
        <taxon>Mycosphaerellales</taxon>
        <taxon>Teratosphaeriaceae</taxon>
        <taxon>Hortaea</taxon>
    </lineage>
</organism>
<dbReference type="InterPro" id="IPR013736">
    <property type="entry name" value="Xaa-Pro_dipept_C"/>
</dbReference>
<dbReference type="PROSITE" id="PS50283">
    <property type="entry name" value="NA_SOLUT_SYMP_3"/>
    <property type="match status" value="1"/>
</dbReference>
<dbReference type="InterPro" id="IPR005674">
    <property type="entry name" value="CocE/Ser_esterase"/>
</dbReference>
<feature type="transmembrane region" description="Helical" evidence="8">
    <location>
        <begin position="831"/>
        <end position="854"/>
    </location>
</feature>
<dbReference type="InterPro" id="IPR008979">
    <property type="entry name" value="Galactose-bd-like_sf"/>
</dbReference>
<feature type="transmembrane region" description="Helical" evidence="8">
    <location>
        <begin position="500"/>
        <end position="520"/>
    </location>
</feature>
<evidence type="ECO:0000256" key="2">
    <source>
        <dbReference type="ARBA" id="ARBA00006434"/>
    </source>
</evidence>
<evidence type="ECO:0000256" key="1">
    <source>
        <dbReference type="ARBA" id="ARBA00004141"/>
    </source>
</evidence>
<name>A0A1Z5TDY8_HORWE</name>
<sequence length="920" mass="101571">MYCHAPRFNAQSFAEVNPKQKSKHSAWETPDPAYWTKNGYAVIRGDEAGIGQSPSRIDPFSRQTIEAFHAVVEWAADQQWSSGKVGLLGVSYYGATQWRVAARNPRGLTAICPWEGFTDFYRDFTRHGGILSNAFINTWWDKQIAPNQYGLPGRAASGWCPDTIEGDLSSEELTRNQEHLLSGPRTTQFRDGDCYATRELTLADVKVPVLSIANWGGNSLHLRGNIQGFIHAGSEFKYLRTIVGRHDLPFYSDESVDLQNSWFDAWLKDDDRIGWTQKNKVPAVTLTLRKGDVGFNDPRTEKLYGSRDEAEWPIARTKYTKFHLAPDMTINENKNPDAGEVSYPALGNINDQRFVQFATAPFVEETEITGHAVAHLNVSLTRDINGQAPADIDLFVTLRYIGPDSKEVHYTGTVGDPVPLAKGWLRVSLRQVNKEHPHHPMGSGILFTYPEIAAIGGVQGLLVYALSSSLPLLIFAALGPIIRRKCPEGFVLTEWTRQRYGIVTGLYLSFWTLVTIWLYLVAELSALQQVVNLLTGLNGLPAVIVECFVTTVYTALGGFRVSFMTDNIQSTMIIGLIIIATITFGTEVNINRDLIPISNYLEPTKLGWQLIYILPVAILTNDFFLSGFWMRTFAAKTDKDLWIGVSIATVVVLIILVLVGIGGLLAGWSGVLGNPPVPSGIELFQLLQQLPAWVVGIVLVMVVSLSTAAFDSLQSAIISTGSNDLFRNKLNVWYIRALVVVLFVPTVVIALKSPSVLRIYLISDLISAAVIPVLVIGLSSKCYWWRGFEVVVGGLGGILTVFLFGLVFYNGDSVAAGKLLILSEGLYVDDWSAFGAFVAAPVGGLVWATAAFVLRISAQWFMAKRNGTRFDSFDKPAAPDASFYTGENHSNERWDENGEDVEHCHVGHDGAAKDVKGKFF</sequence>
<evidence type="ECO:0000256" key="3">
    <source>
        <dbReference type="ARBA" id="ARBA00022448"/>
    </source>
</evidence>
<feature type="transmembrane region" description="Helical" evidence="8">
    <location>
        <begin position="790"/>
        <end position="811"/>
    </location>
</feature>
<dbReference type="Proteomes" id="UP000194280">
    <property type="component" value="Unassembled WGS sequence"/>
</dbReference>
<dbReference type="OrthoDB" id="6132759at2759"/>
<dbReference type="InterPro" id="IPR000383">
    <property type="entry name" value="Xaa-Pro-like_dom"/>
</dbReference>
<feature type="transmembrane region" description="Helical" evidence="8">
    <location>
        <begin position="540"/>
        <end position="559"/>
    </location>
</feature>